<name>A0A444YBE1_ARAHY</name>
<dbReference type="PANTHER" id="PTHR47718">
    <property type="entry name" value="OS01G0519700 PROTEIN"/>
    <property type="match status" value="1"/>
</dbReference>
<proteinExistence type="predicted"/>
<dbReference type="AlphaFoldDB" id="A0A444YBE1"/>
<evidence type="ECO:0000313" key="2">
    <source>
        <dbReference type="Proteomes" id="UP000289738"/>
    </source>
</evidence>
<evidence type="ECO:0000313" key="1">
    <source>
        <dbReference type="EMBL" id="RYQ99262.1"/>
    </source>
</evidence>
<reference evidence="1 2" key="1">
    <citation type="submission" date="2019-01" db="EMBL/GenBank/DDBJ databases">
        <title>Sequencing of cultivated peanut Arachis hypogaea provides insights into genome evolution and oil improvement.</title>
        <authorList>
            <person name="Chen X."/>
        </authorList>
    </citation>
    <scope>NUCLEOTIDE SEQUENCE [LARGE SCALE GENOMIC DNA]</scope>
    <source>
        <strain evidence="2">cv. Fuhuasheng</strain>
        <tissue evidence="1">Leaves</tissue>
    </source>
</reference>
<dbReference type="EMBL" id="SDMP01000017">
    <property type="protein sequence ID" value="RYQ99262.1"/>
    <property type="molecule type" value="Genomic_DNA"/>
</dbReference>
<gene>
    <name evidence="1" type="ORF">Ahy_B07g087166</name>
</gene>
<accession>A0A444YBE1</accession>
<dbReference type="PANTHER" id="PTHR47718:SF13">
    <property type="entry name" value="OS09G0290500 PROTEIN"/>
    <property type="match status" value="1"/>
</dbReference>
<protein>
    <submittedName>
        <fullName evidence="1">Uncharacterized protein</fullName>
    </submittedName>
</protein>
<keyword evidence="2" id="KW-1185">Reference proteome</keyword>
<comment type="caution">
    <text evidence="1">The sequence shown here is derived from an EMBL/GenBank/DDBJ whole genome shotgun (WGS) entry which is preliminary data.</text>
</comment>
<sequence>MTPHRKITKGHKAHIHSMHEARFQTTQIMGFFAHMCGGYRNLKFISKDLYNYMDGVRQSRIMEGDAATTISYLKSKVELDPMVVVQYSYCAEKHLGHMFWSDGHMQHDYECFDDVLASTRHTEKTYITDLL</sequence>
<dbReference type="Proteomes" id="UP000289738">
    <property type="component" value="Chromosome B07"/>
</dbReference>
<organism evidence="1 2">
    <name type="scientific">Arachis hypogaea</name>
    <name type="common">Peanut</name>
    <dbReference type="NCBI Taxonomy" id="3818"/>
    <lineage>
        <taxon>Eukaryota</taxon>
        <taxon>Viridiplantae</taxon>
        <taxon>Streptophyta</taxon>
        <taxon>Embryophyta</taxon>
        <taxon>Tracheophyta</taxon>
        <taxon>Spermatophyta</taxon>
        <taxon>Magnoliopsida</taxon>
        <taxon>eudicotyledons</taxon>
        <taxon>Gunneridae</taxon>
        <taxon>Pentapetalae</taxon>
        <taxon>rosids</taxon>
        <taxon>fabids</taxon>
        <taxon>Fabales</taxon>
        <taxon>Fabaceae</taxon>
        <taxon>Papilionoideae</taxon>
        <taxon>50 kb inversion clade</taxon>
        <taxon>dalbergioids sensu lato</taxon>
        <taxon>Dalbergieae</taxon>
        <taxon>Pterocarpus clade</taxon>
        <taxon>Arachis</taxon>
    </lineage>
</organism>